<keyword evidence="3" id="KW-1185">Reference proteome</keyword>
<dbReference type="SUPFAM" id="SSF53474">
    <property type="entry name" value="alpha/beta-Hydrolases"/>
    <property type="match status" value="1"/>
</dbReference>
<sequence>MRIPLIDEQDYRSQMEGRVLPALARCRVEGWMDPARLPGQEQPSGRLHYLYYDSRAFDGLDIEGAVGSFHGTIVISHGFTEFAEKYSEMVWYFLLAGYSVCVLEHRGHGHSIHDIKDPSLVWIDDWRRYVADLAKFSSTIGQQYADESPLYLYAHSMGGGIGAALLEEHPDLFDKAVLSSPMIAPDTGVPNWLARVAAAAMCTIGQDKRMVPGHAPFCEDQDLSGYEGASAARVSWYHRQRLADTSYQTNAATFGWLREALRLSRAIMRPEACGRVETPSLLFQAGRDTWVRNGAEDRFAKQVTAAGGNVELVRFADSAHEIFSMPNRTLEPYLQRILGYFQAPTVPSLIDDE</sequence>
<dbReference type="RefSeq" id="WP_113860053.1">
    <property type="nucleotide sequence ID" value="NZ_PDCG01000003.1"/>
</dbReference>
<feature type="domain" description="Serine aminopeptidase S33" evidence="1">
    <location>
        <begin position="70"/>
        <end position="323"/>
    </location>
</feature>
<protein>
    <submittedName>
        <fullName evidence="2">Lysophospholipase</fullName>
    </submittedName>
</protein>
<accession>A0A366K7T7</accession>
<dbReference type="OrthoDB" id="9806902at2"/>
<dbReference type="EMBL" id="PDCG01000003">
    <property type="protein sequence ID" value="RBP97805.1"/>
    <property type="molecule type" value="Genomic_DNA"/>
</dbReference>
<dbReference type="AlphaFoldDB" id="A0A366K7T7"/>
<dbReference type="InterPro" id="IPR022742">
    <property type="entry name" value="Hydrolase_4"/>
</dbReference>
<dbReference type="InterPro" id="IPR051044">
    <property type="entry name" value="MAG_DAG_Lipase"/>
</dbReference>
<evidence type="ECO:0000313" key="2">
    <source>
        <dbReference type="EMBL" id="RBP97805.1"/>
    </source>
</evidence>
<comment type="caution">
    <text evidence="2">The sequence shown here is derived from an EMBL/GenBank/DDBJ whole genome shotgun (WGS) entry which is preliminary data.</text>
</comment>
<evidence type="ECO:0000313" key="3">
    <source>
        <dbReference type="Proteomes" id="UP000252530"/>
    </source>
</evidence>
<dbReference type="Proteomes" id="UP000252530">
    <property type="component" value="Unassembled WGS sequence"/>
</dbReference>
<reference evidence="2 3" key="1">
    <citation type="submission" date="2017-10" db="EMBL/GenBank/DDBJ databases">
        <title>Bifidobacterium xylocopum sp. nov. and Bifidobacterium aemilianum sp. nov., from the carpenter bee (Xylocopa violacea) digestive tract.</title>
        <authorList>
            <person name="Alberoni D."/>
            <person name="Baffoni L."/>
            <person name="Di Gioia D."/>
            <person name="Gaggia F."/>
            <person name="Biavati B."/>
        </authorList>
    </citation>
    <scope>NUCLEOTIDE SEQUENCE [LARGE SCALE GENOMIC DNA]</scope>
    <source>
        <strain evidence="2 3">XV10</strain>
    </source>
</reference>
<gene>
    <name evidence="2" type="ORF">CRD60_04205</name>
</gene>
<dbReference type="Pfam" id="PF12146">
    <property type="entry name" value="Hydrolase_4"/>
    <property type="match status" value="1"/>
</dbReference>
<organism evidence="2 3">
    <name type="scientific">Bifidobacterium aemilianum</name>
    <dbReference type="NCBI Taxonomy" id="2493120"/>
    <lineage>
        <taxon>Bacteria</taxon>
        <taxon>Bacillati</taxon>
        <taxon>Actinomycetota</taxon>
        <taxon>Actinomycetes</taxon>
        <taxon>Bifidobacteriales</taxon>
        <taxon>Bifidobacteriaceae</taxon>
        <taxon>Bifidobacterium</taxon>
    </lineage>
</organism>
<proteinExistence type="predicted"/>
<evidence type="ECO:0000259" key="1">
    <source>
        <dbReference type="Pfam" id="PF12146"/>
    </source>
</evidence>
<name>A0A366K7T7_9BIFI</name>
<dbReference type="InterPro" id="IPR029058">
    <property type="entry name" value="AB_hydrolase_fold"/>
</dbReference>
<dbReference type="Gene3D" id="3.40.50.1820">
    <property type="entry name" value="alpha/beta hydrolase"/>
    <property type="match status" value="1"/>
</dbReference>
<dbReference type="PANTHER" id="PTHR11614">
    <property type="entry name" value="PHOSPHOLIPASE-RELATED"/>
    <property type="match status" value="1"/>
</dbReference>